<proteinExistence type="predicted"/>
<accession>A0ABW4RWM5</accession>
<evidence type="ECO:0000256" key="1">
    <source>
        <dbReference type="SAM" id="MobiDB-lite"/>
    </source>
</evidence>
<feature type="compositionally biased region" description="Low complexity" evidence="1">
    <location>
        <begin position="23"/>
        <end position="100"/>
    </location>
</feature>
<feature type="region of interest" description="Disordered" evidence="1">
    <location>
        <begin position="20"/>
        <end position="100"/>
    </location>
</feature>
<evidence type="ECO:0000313" key="3">
    <source>
        <dbReference type="EMBL" id="MFD1890758.1"/>
    </source>
</evidence>
<gene>
    <name evidence="3" type="ORF">ACFSCS_11280</name>
</gene>
<feature type="signal peptide" evidence="2">
    <location>
        <begin position="1"/>
        <end position="22"/>
    </location>
</feature>
<organism evidence="3 4">
    <name type="scientific">Luteococcus peritonei</name>
    <dbReference type="NCBI Taxonomy" id="88874"/>
    <lineage>
        <taxon>Bacteria</taxon>
        <taxon>Bacillati</taxon>
        <taxon>Actinomycetota</taxon>
        <taxon>Actinomycetes</taxon>
        <taxon>Propionibacteriales</taxon>
        <taxon>Propionibacteriaceae</taxon>
        <taxon>Luteococcus</taxon>
    </lineage>
</organism>
<sequence>MNRRLSALAVVAVLAATGCANQAPGSSTSPSTSSSAAGTASPATSSVATGAATPASSPSSTGAATAPTSSSAAASTPAAARSTDSAKAQASAQVSQQVSSGAIPTLPEKIGAWTKVEEDTSNGWIVGGYNNEMAILTLRGRNDGTGDAKQLVTQFSKGKYVPISGVPCASGPTVRACAQTKGRITVLITTTDLETEELAPLVGQALTQVK</sequence>
<keyword evidence="2" id="KW-0732">Signal</keyword>
<dbReference type="Proteomes" id="UP001597326">
    <property type="component" value="Unassembled WGS sequence"/>
</dbReference>
<reference evidence="4" key="1">
    <citation type="journal article" date="2019" name="Int. J. Syst. Evol. Microbiol.">
        <title>The Global Catalogue of Microorganisms (GCM) 10K type strain sequencing project: providing services to taxonomists for standard genome sequencing and annotation.</title>
        <authorList>
            <consortium name="The Broad Institute Genomics Platform"/>
            <consortium name="The Broad Institute Genome Sequencing Center for Infectious Disease"/>
            <person name="Wu L."/>
            <person name="Ma J."/>
        </authorList>
    </citation>
    <scope>NUCLEOTIDE SEQUENCE [LARGE SCALE GENOMIC DNA]</scope>
    <source>
        <strain evidence="4">CAIM 431</strain>
    </source>
</reference>
<feature type="chain" id="PRO_5045930210" description="DUF4245 domain-containing protein" evidence="2">
    <location>
        <begin position="23"/>
        <end position="210"/>
    </location>
</feature>
<protein>
    <recommendedName>
        <fullName evidence="5">DUF4245 domain-containing protein</fullName>
    </recommendedName>
</protein>
<comment type="caution">
    <text evidence="3">The sequence shown here is derived from an EMBL/GenBank/DDBJ whole genome shotgun (WGS) entry which is preliminary data.</text>
</comment>
<evidence type="ECO:0000313" key="4">
    <source>
        <dbReference type="Proteomes" id="UP001597326"/>
    </source>
</evidence>
<evidence type="ECO:0000256" key="2">
    <source>
        <dbReference type="SAM" id="SignalP"/>
    </source>
</evidence>
<dbReference type="EMBL" id="JBHUFZ010000025">
    <property type="protein sequence ID" value="MFD1890758.1"/>
    <property type="molecule type" value="Genomic_DNA"/>
</dbReference>
<evidence type="ECO:0008006" key="5">
    <source>
        <dbReference type="Google" id="ProtNLM"/>
    </source>
</evidence>
<keyword evidence="4" id="KW-1185">Reference proteome</keyword>
<dbReference type="RefSeq" id="WP_343872069.1">
    <property type="nucleotide sequence ID" value="NZ_BAAAIX010000004.1"/>
</dbReference>
<name>A0ABW4RWM5_9ACTN</name>
<dbReference type="PROSITE" id="PS51257">
    <property type="entry name" value="PROKAR_LIPOPROTEIN"/>
    <property type="match status" value="1"/>
</dbReference>